<organism evidence="21 22">
    <name type="scientific">Guptibacillus hwajinpoensis</name>
    <dbReference type="NCBI Taxonomy" id="208199"/>
    <lineage>
        <taxon>Bacteria</taxon>
        <taxon>Bacillati</taxon>
        <taxon>Bacillota</taxon>
        <taxon>Bacilli</taxon>
        <taxon>Bacillales</taxon>
        <taxon>Guptibacillaceae</taxon>
        <taxon>Guptibacillus</taxon>
    </lineage>
</organism>
<comment type="catalytic activity">
    <reaction evidence="11 19">
        <text>[ThiS sulfur-carrier protein]-C-terminal Gly-Gly-AMP + S-sulfanyl-L-cysteinyl-[cysteine desulfurase] + AH2 = [ThiS sulfur-carrier protein]-C-terminal-Gly-aminoethanethioate + L-cysteinyl-[cysteine desulfurase] + A + AMP + 2 H(+)</text>
        <dbReference type="Rhea" id="RHEA:43340"/>
        <dbReference type="Rhea" id="RHEA-COMP:12157"/>
        <dbReference type="Rhea" id="RHEA-COMP:12158"/>
        <dbReference type="Rhea" id="RHEA-COMP:12910"/>
        <dbReference type="Rhea" id="RHEA-COMP:19908"/>
        <dbReference type="ChEBI" id="CHEBI:13193"/>
        <dbReference type="ChEBI" id="CHEBI:15378"/>
        <dbReference type="ChEBI" id="CHEBI:17499"/>
        <dbReference type="ChEBI" id="CHEBI:29950"/>
        <dbReference type="ChEBI" id="CHEBI:61963"/>
        <dbReference type="ChEBI" id="CHEBI:90618"/>
        <dbReference type="ChEBI" id="CHEBI:232372"/>
        <dbReference type="ChEBI" id="CHEBI:456215"/>
    </reaction>
</comment>
<evidence type="ECO:0000256" key="18">
    <source>
        <dbReference type="ARBA" id="ARBA00080570"/>
    </source>
</evidence>
<dbReference type="InterPro" id="IPR049961">
    <property type="entry name" value="ThiI_N"/>
</dbReference>
<keyword evidence="9 19" id="KW-0784">Thiamine biosynthesis</keyword>
<reference evidence="21 22" key="1">
    <citation type="submission" date="2019-04" db="EMBL/GenBank/DDBJ databases">
        <title>Genome sequence of Bacillus hwajinpoensis strain Y2.</title>
        <authorList>
            <person name="Fair J.L."/>
            <person name="Maclea K.S."/>
        </authorList>
    </citation>
    <scope>NUCLEOTIDE SEQUENCE [LARGE SCALE GENOMIC DNA]</scope>
    <source>
        <strain evidence="21 22">Y2</strain>
    </source>
</reference>
<evidence type="ECO:0000256" key="5">
    <source>
        <dbReference type="ARBA" id="ARBA00022679"/>
    </source>
</evidence>
<keyword evidence="8 19" id="KW-0694">RNA-binding</keyword>
<feature type="binding site" evidence="19">
    <location>
        <position position="267"/>
    </location>
    <ligand>
        <name>ATP</name>
        <dbReference type="ChEBI" id="CHEBI:30616"/>
    </ligand>
</feature>
<evidence type="ECO:0000256" key="19">
    <source>
        <dbReference type="HAMAP-Rule" id="MF_00021"/>
    </source>
</evidence>
<evidence type="ECO:0000256" key="13">
    <source>
        <dbReference type="ARBA" id="ARBA00061472"/>
    </source>
</evidence>
<dbReference type="EMBL" id="SWFM01000007">
    <property type="protein sequence ID" value="TKD67947.1"/>
    <property type="molecule type" value="Genomic_DNA"/>
</dbReference>
<dbReference type="PROSITE" id="PS51165">
    <property type="entry name" value="THUMP"/>
    <property type="match status" value="1"/>
</dbReference>
<dbReference type="RefSeq" id="WP_136948545.1">
    <property type="nucleotide sequence ID" value="NZ_SWFM01000007.1"/>
</dbReference>
<evidence type="ECO:0000256" key="16">
    <source>
        <dbReference type="ARBA" id="ARBA00075337"/>
    </source>
</evidence>
<dbReference type="SUPFAM" id="SSF52402">
    <property type="entry name" value="Adenine nucleotide alpha hydrolases-like"/>
    <property type="match status" value="1"/>
</dbReference>
<dbReference type="InterPro" id="IPR020536">
    <property type="entry name" value="ThiI_AANH"/>
</dbReference>
<evidence type="ECO:0000256" key="12">
    <source>
        <dbReference type="ARBA" id="ARBA00058382"/>
    </source>
</evidence>
<evidence type="ECO:0000256" key="3">
    <source>
        <dbReference type="ARBA" id="ARBA00022490"/>
    </source>
</evidence>
<comment type="pathway">
    <text evidence="2 19">Cofactor biosynthesis; thiamine diphosphate biosynthesis.</text>
</comment>
<evidence type="ECO:0000256" key="2">
    <source>
        <dbReference type="ARBA" id="ARBA00004948"/>
    </source>
</evidence>
<keyword evidence="5 19" id="KW-0808">Transferase</keyword>
<evidence type="ECO:0000256" key="8">
    <source>
        <dbReference type="ARBA" id="ARBA00022884"/>
    </source>
</evidence>
<keyword evidence="4 19" id="KW-0820">tRNA-binding</keyword>
<dbReference type="Gene3D" id="3.30.2130.30">
    <property type="match status" value="1"/>
</dbReference>
<dbReference type="PANTHER" id="PTHR43209">
    <property type="entry name" value="TRNA SULFURTRANSFERASE"/>
    <property type="match status" value="1"/>
</dbReference>
<dbReference type="SUPFAM" id="SSF143437">
    <property type="entry name" value="THUMP domain-like"/>
    <property type="match status" value="1"/>
</dbReference>
<evidence type="ECO:0000256" key="7">
    <source>
        <dbReference type="ARBA" id="ARBA00022840"/>
    </source>
</evidence>
<evidence type="ECO:0000313" key="21">
    <source>
        <dbReference type="EMBL" id="TKD67947.1"/>
    </source>
</evidence>
<name>A0A4U1MB03_9BACL</name>
<dbReference type="GO" id="GO:0002937">
    <property type="term" value="P:tRNA 4-thiouridine biosynthesis"/>
    <property type="evidence" value="ECO:0007669"/>
    <property type="project" value="TreeGrafter"/>
</dbReference>
<comment type="catalytic activity">
    <reaction evidence="10 19">
        <text>[ThiI sulfur-carrier protein]-S-sulfanyl-L-cysteine + a uridine in tRNA + 2 reduced [2Fe-2S]-[ferredoxin] + ATP + H(+) = [ThiI sulfur-carrier protein]-L-cysteine + a 4-thiouridine in tRNA + 2 oxidized [2Fe-2S]-[ferredoxin] + AMP + diphosphate</text>
        <dbReference type="Rhea" id="RHEA:24176"/>
        <dbReference type="Rhea" id="RHEA-COMP:10000"/>
        <dbReference type="Rhea" id="RHEA-COMP:10001"/>
        <dbReference type="Rhea" id="RHEA-COMP:13337"/>
        <dbReference type="Rhea" id="RHEA-COMP:13338"/>
        <dbReference type="Rhea" id="RHEA-COMP:13339"/>
        <dbReference type="Rhea" id="RHEA-COMP:13340"/>
        <dbReference type="ChEBI" id="CHEBI:15378"/>
        <dbReference type="ChEBI" id="CHEBI:29950"/>
        <dbReference type="ChEBI" id="CHEBI:30616"/>
        <dbReference type="ChEBI" id="CHEBI:33019"/>
        <dbReference type="ChEBI" id="CHEBI:33737"/>
        <dbReference type="ChEBI" id="CHEBI:33738"/>
        <dbReference type="ChEBI" id="CHEBI:61963"/>
        <dbReference type="ChEBI" id="CHEBI:65315"/>
        <dbReference type="ChEBI" id="CHEBI:136798"/>
        <dbReference type="ChEBI" id="CHEBI:456215"/>
        <dbReference type="EC" id="2.8.1.4"/>
    </reaction>
</comment>
<comment type="similarity">
    <text evidence="13 19">Belongs to the ThiI family.</text>
</comment>
<dbReference type="AlphaFoldDB" id="A0A4U1MB03"/>
<protein>
    <recommendedName>
        <fullName evidence="15 19">Probable tRNA sulfurtransferase</fullName>
        <ecNumber evidence="14 19">2.8.1.4</ecNumber>
    </recommendedName>
    <alternativeName>
        <fullName evidence="16 19">Sulfur carrier protein ThiS sulfurtransferase</fullName>
    </alternativeName>
    <alternativeName>
        <fullName evidence="17 19">Thiamine biosynthesis protein ThiI</fullName>
    </alternativeName>
    <alternativeName>
        <fullName evidence="18 19">tRNA 4-thiouridine synthase</fullName>
    </alternativeName>
</protein>
<keyword evidence="7 19" id="KW-0067">ATP-binding</keyword>
<dbReference type="InterPro" id="IPR004114">
    <property type="entry name" value="THUMP_dom"/>
</dbReference>
<dbReference type="GO" id="GO:0140741">
    <property type="term" value="F:tRNA-uracil-4 sulfurtransferase activity"/>
    <property type="evidence" value="ECO:0007669"/>
    <property type="project" value="UniProtKB-EC"/>
</dbReference>
<dbReference type="CDD" id="cd01712">
    <property type="entry name" value="PPase_ThiI"/>
    <property type="match status" value="1"/>
</dbReference>
<evidence type="ECO:0000256" key="11">
    <source>
        <dbReference type="ARBA" id="ARBA00052330"/>
    </source>
</evidence>
<evidence type="ECO:0000256" key="6">
    <source>
        <dbReference type="ARBA" id="ARBA00022741"/>
    </source>
</evidence>
<dbReference type="PANTHER" id="PTHR43209:SF1">
    <property type="entry name" value="TRNA SULFURTRANSFERASE"/>
    <property type="match status" value="1"/>
</dbReference>
<dbReference type="EC" id="2.8.1.4" evidence="14 19"/>
<evidence type="ECO:0000256" key="14">
    <source>
        <dbReference type="ARBA" id="ARBA00066827"/>
    </source>
</evidence>
<feature type="binding site" evidence="19">
    <location>
        <begin position="185"/>
        <end position="186"/>
    </location>
    <ligand>
        <name>ATP</name>
        <dbReference type="ChEBI" id="CHEBI:30616"/>
    </ligand>
</feature>
<dbReference type="FunFam" id="3.40.50.620:FF:000053">
    <property type="entry name" value="Probable tRNA sulfurtransferase"/>
    <property type="match status" value="1"/>
</dbReference>
<comment type="function">
    <text evidence="12 19">Catalyzes the ATP-dependent transfer of a sulfur to tRNA to produce 4-thiouridine in position 8 of tRNAs, which functions as a near-UV photosensor. Also catalyzes the transfer of sulfur to the sulfur carrier protein ThiS, forming ThiS-thiocarboxylate. This is a step in the synthesis of thiazole, in the thiamine biosynthesis pathway. The sulfur is donated as persulfide by IscS.</text>
</comment>
<dbReference type="GO" id="GO:0004810">
    <property type="term" value="F:CCA tRNA nucleotidyltransferase activity"/>
    <property type="evidence" value="ECO:0007669"/>
    <property type="project" value="InterPro"/>
</dbReference>
<dbReference type="UniPathway" id="UPA00060"/>
<dbReference type="NCBIfam" id="TIGR00342">
    <property type="entry name" value="tRNA uracil 4-sulfurtransferase ThiI"/>
    <property type="match status" value="1"/>
</dbReference>
<dbReference type="InterPro" id="IPR054173">
    <property type="entry name" value="ThiI_fer"/>
</dbReference>
<feature type="binding site" evidence="19">
    <location>
        <begin position="210"/>
        <end position="211"/>
    </location>
    <ligand>
        <name>ATP</name>
        <dbReference type="ChEBI" id="CHEBI:30616"/>
    </ligand>
</feature>
<dbReference type="Proteomes" id="UP000310541">
    <property type="component" value="Unassembled WGS sequence"/>
</dbReference>
<dbReference type="OrthoDB" id="9773948at2"/>
<keyword evidence="3 19" id="KW-0963">Cytoplasm</keyword>
<comment type="caution">
    <text evidence="21">The sequence shown here is derived from an EMBL/GenBank/DDBJ whole genome shotgun (WGS) entry which is preliminary data.</text>
</comment>
<feature type="binding site" evidence="19">
    <location>
        <position position="298"/>
    </location>
    <ligand>
        <name>ATP</name>
        <dbReference type="ChEBI" id="CHEBI:30616"/>
    </ligand>
</feature>
<evidence type="ECO:0000256" key="4">
    <source>
        <dbReference type="ARBA" id="ARBA00022555"/>
    </source>
</evidence>
<sequence>MAMYDHIIIRYGEISLKGKNRKGFITSLKKRVKQVLSDYNSIEVHQSFDRMVVKLNGANHEPIINKLKTVFGIHSLSVAIKTEHDLDLIKEKALQLVQDQQRGESMTFKVTVRRPFKQFPHRSQDMNRDIGGFVLRNTENLTVDVHNPDMELKVEVKQDGAYLSCNNSEGAGGLPTVQDNKVMLMLSGGIDSPVAGYLTMRRGVKVEAVHFHSPPFTSERSRQKVEDLVKVLTRYGGDIRLHVVPFTNTQKTIQKEMPDNYSMTIMRRMMMRITEKLAEQNNALAIATGESLGQVASQTIQSMNTINEVTNFPVLRPLISMDKLEIMKISRAIDLYDISIRPYEDCCTVFLPEAPKTKPKREHANKFEQYLPVDELVQEAVAGVETIIIKEKDDEFSDLL</sequence>
<dbReference type="GO" id="GO:0052837">
    <property type="term" value="P:thiazole biosynthetic process"/>
    <property type="evidence" value="ECO:0007669"/>
    <property type="project" value="TreeGrafter"/>
</dbReference>
<dbReference type="SMART" id="SM00981">
    <property type="entry name" value="THUMP"/>
    <property type="match status" value="1"/>
</dbReference>
<dbReference type="GO" id="GO:0005829">
    <property type="term" value="C:cytosol"/>
    <property type="evidence" value="ECO:0007669"/>
    <property type="project" value="TreeGrafter"/>
</dbReference>
<evidence type="ECO:0000256" key="9">
    <source>
        <dbReference type="ARBA" id="ARBA00022977"/>
    </source>
</evidence>
<gene>
    <name evidence="19 21" type="primary">thiI</name>
    <name evidence="21" type="ORF">FBF83_18030</name>
</gene>
<feature type="binding site" evidence="19">
    <location>
        <position position="289"/>
    </location>
    <ligand>
        <name>ATP</name>
        <dbReference type="ChEBI" id="CHEBI:30616"/>
    </ligand>
</feature>
<dbReference type="GO" id="GO:0000049">
    <property type="term" value="F:tRNA binding"/>
    <property type="evidence" value="ECO:0007669"/>
    <property type="project" value="UniProtKB-UniRule"/>
</dbReference>
<accession>A0A4U1MB03</accession>
<evidence type="ECO:0000256" key="17">
    <source>
        <dbReference type="ARBA" id="ARBA00077849"/>
    </source>
</evidence>
<dbReference type="InterPro" id="IPR050102">
    <property type="entry name" value="tRNA_sulfurtransferase_ThiI"/>
</dbReference>
<keyword evidence="6 19" id="KW-0547">Nucleotide-binding</keyword>
<dbReference type="CDD" id="cd11716">
    <property type="entry name" value="THUMP_ThiI"/>
    <property type="match status" value="1"/>
</dbReference>
<proteinExistence type="inferred from homology"/>
<dbReference type="InterPro" id="IPR003720">
    <property type="entry name" value="tRNA_STrfase"/>
</dbReference>
<dbReference type="GO" id="GO:0009228">
    <property type="term" value="P:thiamine biosynthetic process"/>
    <property type="evidence" value="ECO:0007669"/>
    <property type="project" value="UniProtKB-KW"/>
</dbReference>
<feature type="domain" description="THUMP" evidence="20">
    <location>
        <begin position="61"/>
        <end position="167"/>
    </location>
</feature>
<dbReference type="GO" id="GO:0005524">
    <property type="term" value="F:ATP binding"/>
    <property type="evidence" value="ECO:0007669"/>
    <property type="project" value="UniProtKB-UniRule"/>
</dbReference>
<dbReference type="Gene3D" id="3.40.50.620">
    <property type="entry name" value="HUPs"/>
    <property type="match status" value="1"/>
</dbReference>
<evidence type="ECO:0000256" key="1">
    <source>
        <dbReference type="ARBA" id="ARBA00004496"/>
    </source>
</evidence>
<dbReference type="Pfam" id="PF22025">
    <property type="entry name" value="ThiI_fer"/>
    <property type="match status" value="1"/>
</dbReference>
<evidence type="ECO:0000313" key="22">
    <source>
        <dbReference type="Proteomes" id="UP000310541"/>
    </source>
</evidence>
<dbReference type="InterPro" id="IPR049962">
    <property type="entry name" value="THUMP_ThiI"/>
</dbReference>
<evidence type="ECO:0000256" key="15">
    <source>
        <dbReference type="ARBA" id="ARBA00071867"/>
    </source>
</evidence>
<dbReference type="Pfam" id="PF02926">
    <property type="entry name" value="THUMP"/>
    <property type="match status" value="1"/>
</dbReference>
<dbReference type="GO" id="GO:0009229">
    <property type="term" value="P:thiamine diphosphate biosynthetic process"/>
    <property type="evidence" value="ECO:0007669"/>
    <property type="project" value="UniProtKB-UniRule"/>
</dbReference>
<dbReference type="InterPro" id="IPR014729">
    <property type="entry name" value="Rossmann-like_a/b/a_fold"/>
</dbReference>
<dbReference type="Pfam" id="PF02568">
    <property type="entry name" value="ThiI"/>
    <property type="match status" value="1"/>
</dbReference>
<dbReference type="HAMAP" id="MF_00021">
    <property type="entry name" value="ThiI"/>
    <property type="match status" value="1"/>
</dbReference>
<evidence type="ECO:0000256" key="10">
    <source>
        <dbReference type="ARBA" id="ARBA00050570"/>
    </source>
</evidence>
<comment type="subcellular location">
    <subcellularLocation>
        <location evidence="1 19">Cytoplasm</location>
    </subcellularLocation>
</comment>
<evidence type="ECO:0000259" key="20">
    <source>
        <dbReference type="PROSITE" id="PS51165"/>
    </source>
</evidence>